<sequence length="234" mass="26084">MVAIGPIDLWATFAWWSGWLDNMHNPRPTTPMPTPVPRSIALMEPVQQVHAVPRMCNLSFQRVYYEYDGRESGPPDGGLVDQAGHMGSIEIKRIEGDRLLSGELGQEFQECKPNPSTPEKTCTFGSLLPAPGDFFTVSFPGGQGSQAISIERGLDTARIFLAEHLDPANPGGCEVGEWRDWQKEEDGKFAFPLKNVKGVKLAKSRVYTCNNFDCSTPRSTPARRGYPIDFRFYD</sequence>
<keyword evidence="2" id="KW-1185">Reference proteome</keyword>
<proteinExistence type="predicted"/>
<dbReference type="EMBL" id="JAVHNS010000002">
    <property type="protein sequence ID" value="KAK6361449.1"/>
    <property type="molecule type" value="Genomic_DNA"/>
</dbReference>
<comment type="caution">
    <text evidence="1">The sequence shown here is derived from an EMBL/GenBank/DDBJ whole genome shotgun (WGS) entry which is preliminary data.</text>
</comment>
<evidence type="ECO:0000313" key="2">
    <source>
        <dbReference type="Proteomes" id="UP001373714"/>
    </source>
</evidence>
<dbReference type="AlphaFoldDB" id="A0AAV9VJZ0"/>
<protein>
    <submittedName>
        <fullName evidence="1">Uncharacterized protein</fullName>
    </submittedName>
</protein>
<organism evidence="1 2">
    <name type="scientific">Orbilia blumenaviensis</name>
    <dbReference type="NCBI Taxonomy" id="1796055"/>
    <lineage>
        <taxon>Eukaryota</taxon>
        <taxon>Fungi</taxon>
        <taxon>Dikarya</taxon>
        <taxon>Ascomycota</taxon>
        <taxon>Pezizomycotina</taxon>
        <taxon>Orbiliomycetes</taxon>
        <taxon>Orbiliales</taxon>
        <taxon>Orbiliaceae</taxon>
        <taxon>Orbilia</taxon>
    </lineage>
</organism>
<gene>
    <name evidence="1" type="ORF">TWF730_005177</name>
</gene>
<reference evidence="1 2" key="1">
    <citation type="submission" date="2019-10" db="EMBL/GenBank/DDBJ databases">
        <authorList>
            <person name="Palmer J.M."/>
        </authorList>
    </citation>
    <scope>NUCLEOTIDE SEQUENCE [LARGE SCALE GENOMIC DNA]</scope>
    <source>
        <strain evidence="1 2">TWF730</strain>
    </source>
</reference>
<evidence type="ECO:0000313" key="1">
    <source>
        <dbReference type="EMBL" id="KAK6361449.1"/>
    </source>
</evidence>
<dbReference type="Proteomes" id="UP001373714">
    <property type="component" value="Unassembled WGS sequence"/>
</dbReference>
<name>A0AAV9VJZ0_9PEZI</name>
<accession>A0AAV9VJZ0</accession>